<evidence type="ECO:0000256" key="1">
    <source>
        <dbReference type="ARBA" id="ARBA00000815"/>
    </source>
</evidence>
<dbReference type="NCBIfam" id="NF001490">
    <property type="entry name" value="PRK00346.1-4"/>
    <property type="match status" value="1"/>
</dbReference>
<evidence type="ECO:0000256" key="2">
    <source>
        <dbReference type="ARBA" id="ARBA00001946"/>
    </source>
</evidence>
<dbReference type="EC" id="3.1.3.5" evidence="5"/>
<keyword evidence="6" id="KW-0963">Cytoplasm</keyword>
<dbReference type="FunFam" id="3.40.1210.10:FF:000001">
    <property type="entry name" value="5'/3'-nucleotidase SurE"/>
    <property type="match status" value="1"/>
</dbReference>
<dbReference type="GO" id="GO:0005737">
    <property type="term" value="C:cytoplasm"/>
    <property type="evidence" value="ECO:0007669"/>
    <property type="project" value="UniProtKB-SubCell"/>
</dbReference>
<dbReference type="AlphaFoldDB" id="A0A5J4L7H0"/>
<dbReference type="InterPro" id="IPR030048">
    <property type="entry name" value="SurE"/>
</dbReference>
<dbReference type="GO" id="GO:0008253">
    <property type="term" value="F:5'-nucleotidase activity"/>
    <property type="evidence" value="ECO:0007669"/>
    <property type="project" value="UniProtKB-EC"/>
</dbReference>
<dbReference type="SUPFAM" id="SSF64167">
    <property type="entry name" value="SurE-like"/>
    <property type="match status" value="1"/>
</dbReference>
<organism evidence="11">
    <name type="scientific">hot springs metagenome</name>
    <dbReference type="NCBI Taxonomy" id="433727"/>
    <lineage>
        <taxon>unclassified sequences</taxon>
        <taxon>metagenomes</taxon>
        <taxon>ecological metagenomes</taxon>
    </lineage>
</organism>
<dbReference type="PANTHER" id="PTHR30457">
    <property type="entry name" value="5'-NUCLEOTIDASE SURE"/>
    <property type="match status" value="1"/>
</dbReference>
<dbReference type="InterPro" id="IPR036523">
    <property type="entry name" value="SurE-like_sf"/>
</dbReference>
<dbReference type="GO" id="GO:0000166">
    <property type="term" value="F:nucleotide binding"/>
    <property type="evidence" value="ECO:0007669"/>
    <property type="project" value="UniProtKB-KW"/>
</dbReference>
<dbReference type="GO" id="GO:0004309">
    <property type="term" value="F:exopolyphosphatase activity"/>
    <property type="evidence" value="ECO:0007669"/>
    <property type="project" value="TreeGrafter"/>
</dbReference>
<evidence type="ECO:0000256" key="7">
    <source>
        <dbReference type="ARBA" id="ARBA00022723"/>
    </source>
</evidence>
<comment type="similarity">
    <text evidence="4">Belongs to the SurE nucleotidase family.</text>
</comment>
<evidence type="ECO:0000256" key="5">
    <source>
        <dbReference type="ARBA" id="ARBA00012643"/>
    </source>
</evidence>
<dbReference type="EMBL" id="BLAB01000001">
    <property type="protein sequence ID" value="GER93526.1"/>
    <property type="molecule type" value="Genomic_DNA"/>
</dbReference>
<gene>
    <name evidence="11" type="ORF">A45J_1272</name>
</gene>
<evidence type="ECO:0000256" key="8">
    <source>
        <dbReference type="ARBA" id="ARBA00022741"/>
    </source>
</evidence>
<evidence type="ECO:0000313" key="11">
    <source>
        <dbReference type="EMBL" id="GER93526.1"/>
    </source>
</evidence>
<comment type="subcellular location">
    <subcellularLocation>
        <location evidence="3">Cytoplasm</location>
    </subcellularLocation>
</comment>
<comment type="caution">
    <text evidence="11">The sequence shown here is derived from an EMBL/GenBank/DDBJ whole genome shotgun (WGS) entry which is preliminary data.</text>
</comment>
<evidence type="ECO:0000256" key="3">
    <source>
        <dbReference type="ARBA" id="ARBA00004496"/>
    </source>
</evidence>
<comment type="cofactor">
    <cofactor evidence="2">
        <name>Mg(2+)</name>
        <dbReference type="ChEBI" id="CHEBI:18420"/>
    </cofactor>
</comment>
<dbReference type="HAMAP" id="MF_00060">
    <property type="entry name" value="SurE"/>
    <property type="match status" value="1"/>
</dbReference>
<dbReference type="Pfam" id="PF01975">
    <property type="entry name" value="SurE"/>
    <property type="match status" value="1"/>
</dbReference>
<accession>A0A5J4L7H0</accession>
<dbReference type="InterPro" id="IPR002828">
    <property type="entry name" value="SurE-like_Pase/nucleotidase"/>
</dbReference>
<keyword evidence="8" id="KW-0547">Nucleotide-binding</keyword>
<evidence type="ECO:0000256" key="4">
    <source>
        <dbReference type="ARBA" id="ARBA00011062"/>
    </source>
</evidence>
<evidence type="ECO:0000256" key="9">
    <source>
        <dbReference type="ARBA" id="ARBA00022801"/>
    </source>
</evidence>
<sequence>MTPLILVTNDDGVHSPGIIALFKAMKEIGDAYIVAPDRERSAVGHALTLHRPLKVEELRENVFSVNGTPTDCVALAIHKILPKRPDLVASGINRGANLGDDITYSGTVSAAIEGTILSVPSFAISLVGDKPFHYETAASFAVEIGRYILDKSLPYDTLLNVNVPNAQKRDMINGIKITRQGKRVYDSAIQEIYSPWGDKHYWIGGGKPYWEHGEDMDIQAVLDNYVSVTPIHLDLTNYEALEYLKKIWKQS</sequence>
<feature type="domain" description="Survival protein SurE-like phosphatase/nucleotidase" evidence="10">
    <location>
        <begin position="5"/>
        <end position="186"/>
    </location>
</feature>
<keyword evidence="9" id="KW-0378">Hydrolase</keyword>
<dbReference type="GO" id="GO:0046872">
    <property type="term" value="F:metal ion binding"/>
    <property type="evidence" value="ECO:0007669"/>
    <property type="project" value="UniProtKB-KW"/>
</dbReference>
<comment type="catalytic activity">
    <reaction evidence="1">
        <text>a ribonucleoside 5'-phosphate + H2O = a ribonucleoside + phosphate</text>
        <dbReference type="Rhea" id="RHEA:12484"/>
        <dbReference type="ChEBI" id="CHEBI:15377"/>
        <dbReference type="ChEBI" id="CHEBI:18254"/>
        <dbReference type="ChEBI" id="CHEBI:43474"/>
        <dbReference type="ChEBI" id="CHEBI:58043"/>
        <dbReference type="EC" id="3.1.3.5"/>
    </reaction>
</comment>
<keyword evidence="7" id="KW-0479">Metal-binding</keyword>
<evidence type="ECO:0000259" key="10">
    <source>
        <dbReference type="Pfam" id="PF01975"/>
    </source>
</evidence>
<name>A0A5J4L7H0_9ZZZZ</name>
<dbReference type="NCBIfam" id="TIGR00087">
    <property type="entry name" value="surE"/>
    <property type="match status" value="1"/>
</dbReference>
<dbReference type="GO" id="GO:0008254">
    <property type="term" value="F:3'-nucleotidase activity"/>
    <property type="evidence" value="ECO:0007669"/>
    <property type="project" value="TreeGrafter"/>
</dbReference>
<protein>
    <recommendedName>
        <fullName evidence="5">5'-nucleotidase</fullName>
        <ecNumber evidence="5">3.1.3.5</ecNumber>
    </recommendedName>
</protein>
<proteinExistence type="inferred from homology"/>
<dbReference type="PANTHER" id="PTHR30457:SF12">
    <property type="entry name" value="5'_3'-NUCLEOTIDASE SURE"/>
    <property type="match status" value="1"/>
</dbReference>
<reference evidence="11" key="1">
    <citation type="submission" date="2019-10" db="EMBL/GenBank/DDBJ databases">
        <title>Metagenomic sequencing of thiosulfate-disproportionating enrichment culture.</title>
        <authorList>
            <person name="Umezawa K."/>
            <person name="Kojima H."/>
            <person name="Fukui M."/>
        </authorList>
    </citation>
    <scope>NUCLEOTIDE SEQUENCE</scope>
    <source>
        <strain evidence="11">45J</strain>
    </source>
</reference>
<evidence type="ECO:0000256" key="6">
    <source>
        <dbReference type="ARBA" id="ARBA00022490"/>
    </source>
</evidence>
<dbReference type="Gene3D" id="3.40.1210.10">
    <property type="entry name" value="Survival protein SurE-like phosphatase/nucleotidase"/>
    <property type="match status" value="1"/>
</dbReference>